<keyword evidence="2" id="KW-1133">Transmembrane helix</keyword>
<feature type="signal peptide" evidence="3">
    <location>
        <begin position="1"/>
        <end position="21"/>
    </location>
</feature>
<dbReference type="RefSeq" id="WP_254291673.1">
    <property type="nucleotide sequence ID" value="NZ_JAMLDX010000002.1"/>
</dbReference>
<accession>A0A9X2HEK8</accession>
<dbReference type="PANTHER" id="PTHR43019">
    <property type="entry name" value="SERINE ENDOPROTEASE DEGS"/>
    <property type="match status" value="1"/>
</dbReference>
<proteinExistence type="predicted"/>
<dbReference type="SUPFAM" id="SSF50494">
    <property type="entry name" value="Trypsin-like serine proteases"/>
    <property type="match status" value="1"/>
</dbReference>
<dbReference type="Pfam" id="PF13365">
    <property type="entry name" value="Trypsin_2"/>
    <property type="match status" value="1"/>
</dbReference>
<feature type="chain" id="PRO_5040740667" evidence="3">
    <location>
        <begin position="22"/>
        <end position="504"/>
    </location>
</feature>
<dbReference type="InterPro" id="IPR043504">
    <property type="entry name" value="Peptidase_S1_PA_chymotrypsin"/>
</dbReference>
<dbReference type="PANTHER" id="PTHR43019:SF23">
    <property type="entry name" value="PROTEASE DO-LIKE 5, CHLOROPLASTIC"/>
    <property type="match status" value="1"/>
</dbReference>
<dbReference type="InterPro" id="IPR001940">
    <property type="entry name" value="Peptidase_S1C"/>
</dbReference>
<name>A0A9X2HEK8_9SPHN</name>
<evidence type="ECO:0000256" key="2">
    <source>
        <dbReference type="SAM" id="Phobius"/>
    </source>
</evidence>
<keyword evidence="2" id="KW-0812">Transmembrane</keyword>
<evidence type="ECO:0000313" key="4">
    <source>
        <dbReference type="EMBL" id="MCP3729661.1"/>
    </source>
</evidence>
<comment type="caution">
    <text evidence="4">The sequence shown here is derived from an EMBL/GenBank/DDBJ whole genome shotgun (WGS) entry which is preliminary data.</text>
</comment>
<dbReference type="Proteomes" id="UP001139451">
    <property type="component" value="Unassembled WGS sequence"/>
</dbReference>
<gene>
    <name evidence="4" type="ORF">M9978_04395</name>
</gene>
<dbReference type="Gene3D" id="2.40.10.10">
    <property type="entry name" value="Trypsin-like serine proteases"/>
    <property type="match status" value="2"/>
</dbReference>
<protein>
    <submittedName>
        <fullName evidence="4">Trypsin-like peptidase domain-containing protein</fullName>
    </submittedName>
</protein>
<keyword evidence="2" id="KW-0472">Membrane</keyword>
<dbReference type="EMBL" id="JAMLDX010000002">
    <property type="protein sequence ID" value="MCP3729661.1"/>
    <property type="molecule type" value="Genomic_DNA"/>
</dbReference>
<feature type="transmembrane region" description="Helical" evidence="2">
    <location>
        <begin position="294"/>
        <end position="315"/>
    </location>
</feature>
<reference evidence="4" key="1">
    <citation type="submission" date="2022-05" db="EMBL/GenBank/DDBJ databases">
        <title>Sphingomonas sp. strain MG17 Genome sequencing and assembly.</title>
        <authorList>
            <person name="Kim I."/>
        </authorList>
    </citation>
    <scope>NUCLEOTIDE SEQUENCE</scope>
    <source>
        <strain evidence="4">MG17</strain>
    </source>
</reference>
<dbReference type="GO" id="GO:0006508">
    <property type="term" value="P:proteolysis"/>
    <property type="evidence" value="ECO:0007669"/>
    <property type="project" value="InterPro"/>
</dbReference>
<dbReference type="InterPro" id="IPR009003">
    <property type="entry name" value="Peptidase_S1_PA"/>
</dbReference>
<keyword evidence="5" id="KW-1185">Reference proteome</keyword>
<keyword evidence="3" id="KW-0732">Signal</keyword>
<evidence type="ECO:0000313" key="5">
    <source>
        <dbReference type="Proteomes" id="UP001139451"/>
    </source>
</evidence>
<sequence>MTRWLLVLVAAVLAGLLPARADDISASGRGVVRIVTIAIVEGEVVGFGHGSGLAVAPNRVLTNAHVVEAAERYPGNVVIGIVPSEGDKSYQGRLIAVDADRDLALIEFSGIRLPALTFYNGPVSEGDSMIALGYPGNVDLATARSAADFITPLSPVRSQGVFSGGRNLQGVSVLLHTAGIARGNSGGPLLDPCGRVLGVNSAVTRADDGDASFGFAIGNDEVAAFLREAKQPMPVNGVACTSIADRLAQDRSEAEQARTAEEARQREAAAKAASERENALDQALVDNFAMRENYLGAAALLLVLGALGLGAGGLFHTRGQKRETLWAAGGGGVLMVAALVTFFTRPAFDPAAIEGAARVAVPPPAAEPGGLGKMVCTIDPAHSRVTVSSTQDTRIDVSPDGCVNGRTQYAETGQNWQRILVPNEEQTVSVLEYAPATRLYSTTRYLLSAAQMADARKLRAAVKIKACSTDQAARADLASKQQAIRTALPQVFNERLVYRCRPGS</sequence>
<evidence type="ECO:0000256" key="1">
    <source>
        <dbReference type="SAM" id="MobiDB-lite"/>
    </source>
</evidence>
<feature type="region of interest" description="Disordered" evidence="1">
    <location>
        <begin position="250"/>
        <end position="273"/>
    </location>
</feature>
<organism evidence="4 5">
    <name type="scientific">Sphingomonas tagetis</name>
    <dbReference type="NCBI Taxonomy" id="2949092"/>
    <lineage>
        <taxon>Bacteria</taxon>
        <taxon>Pseudomonadati</taxon>
        <taxon>Pseudomonadota</taxon>
        <taxon>Alphaproteobacteria</taxon>
        <taxon>Sphingomonadales</taxon>
        <taxon>Sphingomonadaceae</taxon>
        <taxon>Sphingomonas</taxon>
    </lineage>
</organism>
<evidence type="ECO:0000256" key="3">
    <source>
        <dbReference type="SAM" id="SignalP"/>
    </source>
</evidence>
<dbReference type="PRINTS" id="PR00834">
    <property type="entry name" value="PROTEASES2C"/>
</dbReference>
<dbReference type="AlphaFoldDB" id="A0A9X2HEK8"/>
<dbReference type="GO" id="GO:0004252">
    <property type="term" value="F:serine-type endopeptidase activity"/>
    <property type="evidence" value="ECO:0007669"/>
    <property type="project" value="InterPro"/>
</dbReference>
<feature type="transmembrane region" description="Helical" evidence="2">
    <location>
        <begin position="324"/>
        <end position="343"/>
    </location>
</feature>